<dbReference type="EMBL" id="BMKA01000002">
    <property type="protein sequence ID" value="GGA19717.1"/>
    <property type="molecule type" value="Genomic_DNA"/>
</dbReference>
<name>A0A916QYD9_9RHOB</name>
<sequence length="243" mass="25564">MIDVQNENGLWRVTLNRPDKANALSPDMLRGVAAAARKAHSDPELRSFILTGAGERVFCAGADVGGGEDMYAFTQSPLWSEASGAIAALPCLTIAALNGTLAGGGFALALACDLRIATPKAKFFYPVLKRGFLPQPDDVQRLAALTGTARAKLILMGGQKIDAAEALRIGLVERVLPLAEFDGFLDTLTSDAAAAKPQSIAAINRLFDDLDAAQLQDCYKAAYEDDAAAISRITGRPSTAEAV</sequence>
<dbReference type="Pfam" id="PF00378">
    <property type="entry name" value="ECH_1"/>
    <property type="match status" value="1"/>
</dbReference>
<keyword evidence="3" id="KW-0456">Lyase</keyword>
<dbReference type="PANTHER" id="PTHR11941:SF169">
    <property type="entry name" value="(7AS)-7A-METHYL-1,5-DIOXO-2,3,5,6,7,7A-HEXAHYDRO-1H-INDENE-CARBOXYL-COA HYDROLASE"/>
    <property type="match status" value="1"/>
</dbReference>
<evidence type="ECO:0000256" key="1">
    <source>
        <dbReference type="ARBA" id="ARBA00005254"/>
    </source>
</evidence>
<evidence type="ECO:0000313" key="6">
    <source>
        <dbReference type="Proteomes" id="UP000628017"/>
    </source>
</evidence>
<evidence type="ECO:0000256" key="4">
    <source>
        <dbReference type="RuleBase" id="RU003707"/>
    </source>
</evidence>
<dbReference type="AlphaFoldDB" id="A0A916QYD9"/>
<keyword evidence="2" id="KW-0443">Lipid metabolism</keyword>
<accession>A0A916QYD9</accession>
<dbReference type="GO" id="GO:0006635">
    <property type="term" value="P:fatty acid beta-oxidation"/>
    <property type="evidence" value="ECO:0007669"/>
    <property type="project" value="TreeGrafter"/>
</dbReference>
<dbReference type="Gene3D" id="3.90.226.10">
    <property type="entry name" value="2-enoyl-CoA Hydratase, Chain A, domain 1"/>
    <property type="match status" value="1"/>
</dbReference>
<dbReference type="PANTHER" id="PTHR11941">
    <property type="entry name" value="ENOYL-COA HYDRATASE-RELATED"/>
    <property type="match status" value="1"/>
</dbReference>
<reference evidence="5" key="2">
    <citation type="submission" date="2020-09" db="EMBL/GenBank/DDBJ databases">
        <authorList>
            <person name="Sun Q."/>
            <person name="Zhou Y."/>
        </authorList>
    </citation>
    <scope>NUCLEOTIDE SEQUENCE</scope>
    <source>
        <strain evidence="5">CGMCC 1.15880</strain>
    </source>
</reference>
<evidence type="ECO:0000313" key="5">
    <source>
        <dbReference type="EMBL" id="GGA19717.1"/>
    </source>
</evidence>
<dbReference type="CDD" id="cd06558">
    <property type="entry name" value="crotonase-like"/>
    <property type="match status" value="1"/>
</dbReference>
<gene>
    <name evidence="5" type="primary">crt</name>
    <name evidence="5" type="ORF">GCM10011498_20770</name>
</gene>
<dbReference type="InterPro" id="IPR001753">
    <property type="entry name" value="Enoyl-CoA_hydra/iso"/>
</dbReference>
<dbReference type="PROSITE" id="PS00166">
    <property type="entry name" value="ENOYL_COA_HYDRATASE"/>
    <property type="match status" value="1"/>
</dbReference>
<comment type="similarity">
    <text evidence="1 4">Belongs to the enoyl-CoA hydratase/isomerase family.</text>
</comment>
<dbReference type="Proteomes" id="UP000628017">
    <property type="component" value="Unassembled WGS sequence"/>
</dbReference>
<evidence type="ECO:0000256" key="2">
    <source>
        <dbReference type="ARBA" id="ARBA00023098"/>
    </source>
</evidence>
<keyword evidence="6" id="KW-1185">Reference proteome</keyword>
<protein>
    <submittedName>
        <fullName evidence="5">Enoyl-CoA hydratase</fullName>
    </submittedName>
</protein>
<organism evidence="5 6">
    <name type="scientific">Neptunicoccus cionae</name>
    <dbReference type="NCBI Taxonomy" id="2035344"/>
    <lineage>
        <taxon>Bacteria</taxon>
        <taxon>Pseudomonadati</taxon>
        <taxon>Pseudomonadota</taxon>
        <taxon>Alphaproteobacteria</taxon>
        <taxon>Rhodobacterales</taxon>
        <taxon>Paracoccaceae</taxon>
        <taxon>Neptunicoccus</taxon>
    </lineage>
</organism>
<proteinExistence type="inferred from homology"/>
<dbReference type="InterPro" id="IPR029045">
    <property type="entry name" value="ClpP/crotonase-like_dom_sf"/>
</dbReference>
<comment type="caution">
    <text evidence="5">The sequence shown here is derived from an EMBL/GenBank/DDBJ whole genome shotgun (WGS) entry which is preliminary data.</text>
</comment>
<dbReference type="SUPFAM" id="SSF52096">
    <property type="entry name" value="ClpP/crotonase"/>
    <property type="match status" value="1"/>
</dbReference>
<reference evidence="5" key="1">
    <citation type="journal article" date="2014" name="Int. J. Syst. Evol. Microbiol.">
        <title>Complete genome sequence of Corynebacterium casei LMG S-19264T (=DSM 44701T), isolated from a smear-ripened cheese.</title>
        <authorList>
            <consortium name="US DOE Joint Genome Institute (JGI-PGF)"/>
            <person name="Walter F."/>
            <person name="Albersmeier A."/>
            <person name="Kalinowski J."/>
            <person name="Ruckert C."/>
        </authorList>
    </citation>
    <scope>NUCLEOTIDE SEQUENCE</scope>
    <source>
        <strain evidence="5">CGMCC 1.15880</strain>
    </source>
</reference>
<dbReference type="InterPro" id="IPR018376">
    <property type="entry name" value="Enoyl-CoA_hyd/isom_CS"/>
</dbReference>
<evidence type="ECO:0000256" key="3">
    <source>
        <dbReference type="ARBA" id="ARBA00023239"/>
    </source>
</evidence>
<dbReference type="GO" id="GO:0016829">
    <property type="term" value="F:lyase activity"/>
    <property type="evidence" value="ECO:0007669"/>
    <property type="project" value="UniProtKB-KW"/>
</dbReference>
<dbReference type="RefSeq" id="WP_188674331.1">
    <property type="nucleotide sequence ID" value="NZ_BMKA01000002.1"/>
</dbReference>